<dbReference type="SMART" id="SM00903">
    <property type="entry name" value="Flavin_Reduct"/>
    <property type="match status" value="1"/>
</dbReference>
<evidence type="ECO:0000256" key="1">
    <source>
        <dbReference type="ARBA" id="ARBA00008898"/>
    </source>
</evidence>
<feature type="domain" description="Flavin reductase like" evidence="3">
    <location>
        <begin position="10"/>
        <end position="160"/>
    </location>
</feature>
<gene>
    <name evidence="4" type="primary">dfa1</name>
    <name evidence="4" type="ORF">KOR42_36080</name>
</gene>
<dbReference type="InterPro" id="IPR012349">
    <property type="entry name" value="Split_barrel_FMN-bd"/>
</dbReference>
<evidence type="ECO:0000313" key="5">
    <source>
        <dbReference type="Proteomes" id="UP000317243"/>
    </source>
</evidence>
<dbReference type="GO" id="GO:0010181">
    <property type="term" value="F:FMN binding"/>
    <property type="evidence" value="ECO:0007669"/>
    <property type="project" value="InterPro"/>
</dbReference>
<name>A0A5C5WJN7_9PLAN</name>
<dbReference type="GO" id="GO:0042602">
    <property type="term" value="F:riboflavin reductase (NADPH) activity"/>
    <property type="evidence" value="ECO:0007669"/>
    <property type="project" value="TreeGrafter"/>
</dbReference>
<evidence type="ECO:0000313" key="4">
    <source>
        <dbReference type="EMBL" id="TWT50062.1"/>
    </source>
</evidence>
<protein>
    <submittedName>
        <fullName evidence="4">Diflavin flavoprotein A 1</fullName>
        <ecNumber evidence="4">1.-.-.-</ecNumber>
    </submittedName>
</protein>
<evidence type="ECO:0000256" key="2">
    <source>
        <dbReference type="ARBA" id="ARBA00023002"/>
    </source>
</evidence>
<comment type="caution">
    <text evidence="4">The sequence shown here is derived from an EMBL/GenBank/DDBJ whole genome shotgun (WGS) entry which is preliminary data.</text>
</comment>
<dbReference type="Gene3D" id="2.30.110.10">
    <property type="entry name" value="Electron Transport, Fmn-binding Protein, Chain A"/>
    <property type="match status" value="1"/>
</dbReference>
<dbReference type="EC" id="1.-.-.-" evidence="4"/>
<reference evidence="4 5" key="1">
    <citation type="submission" date="2019-02" db="EMBL/GenBank/DDBJ databases">
        <title>Deep-cultivation of Planctomycetes and their phenomic and genomic characterization uncovers novel biology.</title>
        <authorList>
            <person name="Wiegand S."/>
            <person name="Jogler M."/>
            <person name="Boedeker C."/>
            <person name="Pinto D."/>
            <person name="Vollmers J."/>
            <person name="Rivas-Marin E."/>
            <person name="Kohn T."/>
            <person name="Peeters S.H."/>
            <person name="Heuer A."/>
            <person name="Rast P."/>
            <person name="Oberbeckmann S."/>
            <person name="Bunk B."/>
            <person name="Jeske O."/>
            <person name="Meyerdierks A."/>
            <person name="Storesund J.E."/>
            <person name="Kallscheuer N."/>
            <person name="Luecker S."/>
            <person name="Lage O.M."/>
            <person name="Pohl T."/>
            <person name="Merkel B.J."/>
            <person name="Hornburger P."/>
            <person name="Mueller R.-W."/>
            <person name="Bruemmer F."/>
            <person name="Labrenz M."/>
            <person name="Spormann A.M."/>
            <person name="Op Den Camp H."/>
            <person name="Overmann J."/>
            <person name="Amann R."/>
            <person name="Jetten M.S.M."/>
            <person name="Mascher T."/>
            <person name="Medema M.H."/>
            <person name="Devos D.P."/>
            <person name="Kaster A.-K."/>
            <person name="Ovreas L."/>
            <person name="Rohde M."/>
            <person name="Galperin M.Y."/>
            <person name="Jogler C."/>
        </authorList>
    </citation>
    <scope>NUCLEOTIDE SEQUENCE [LARGE SCALE GENOMIC DNA]</scope>
    <source>
        <strain evidence="4 5">KOR42</strain>
    </source>
</reference>
<proteinExistence type="inferred from homology"/>
<accession>A0A5C5WJN7</accession>
<dbReference type="PANTHER" id="PTHR30466">
    <property type="entry name" value="FLAVIN REDUCTASE"/>
    <property type="match status" value="1"/>
</dbReference>
<evidence type="ECO:0000259" key="3">
    <source>
        <dbReference type="SMART" id="SM00903"/>
    </source>
</evidence>
<dbReference type="Pfam" id="PF01613">
    <property type="entry name" value="Flavin_Reduct"/>
    <property type="match status" value="1"/>
</dbReference>
<sequence>MNVENIGPVLGKIPSGVFILTAQNGDGLETGMLASWVQQSSFEPPTMTVAVNKKRYLNDWIKESSDLAVSLVAESEKQLLSHFGKGFEPEEPAFEGLATEKTSTGLTVLNGSLGWLAGRVRSSVDAGDHTVYVVEITEGKPGESVSSEKPFVHLRKNGFGY</sequence>
<keyword evidence="2 4" id="KW-0560">Oxidoreductase</keyword>
<dbReference type="EMBL" id="SIHI01000014">
    <property type="protein sequence ID" value="TWT50062.1"/>
    <property type="molecule type" value="Genomic_DNA"/>
</dbReference>
<dbReference type="RefSeq" id="WP_197441288.1">
    <property type="nucleotide sequence ID" value="NZ_SIHI01000014.1"/>
</dbReference>
<dbReference type="SUPFAM" id="SSF50475">
    <property type="entry name" value="FMN-binding split barrel"/>
    <property type="match status" value="1"/>
</dbReference>
<keyword evidence="5" id="KW-1185">Reference proteome</keyword>
<comment type="similarity">
    <text evidence="1">Belongs to the non-flavoprotein flavin reductase family.</text>
</comment>
<dbReference type="PANTHER" id="PTHR30466:SF11">
    <property type="entry name" value="FLAVIN-DEPENDENT MONOOXYGENASE, REDUCTASE SUBUNIT HSAB"/>
    <property type="match status" value="1"/>
</dbReference>
<organism evidence="4 5">
    <name type="scientific">Thalassoglobus neptunius</name>
    <dbReference type="NCBI Taxonomy" id="1938619"/>
    <lineage>
        <taxon>Bacteria</taxon>
        <taxon>Pseudomonadati</taxon>
        <taxon>Planctomycetota</taxon>
        <taxon>Planctomycetia</taxon>
        <taxon>Planctomycetales</taxon>
        <taxon>Planctomycetaceae</taxon>
        <taxon>Thalassoglobus</taxon>
    </lineage>
</organism>
<dbReference type="InterPro" id="IPR050268">
    <property type="entry name" value="NADH-dep_flavin_reductase"/>
</dbReference>
<dbReference type="Proteomes" id="UP000317243">
    <property type="component" value="Unassembled WGS sequence"/>
</dbReference>
<dbReference type="AlphaFoldDB" id="A0A5C5WJN7"/>
<dbReference type="InterPro" id="IPR002563">
    <property type="entry name" value="Flavin_Rdtase-like_dom"/>
</dbReference>